<accession>A0A2H9ZRV1</accession>
<keyword evidence="3" id="KW-1185">Reference proteome</keyword>
<protein>
    <submittedName>
        <fullName evidence="2">Uncharacterized protein</fullName>
    </submittedName>
</protein>
<evidence type="ECO:0000313" key="2">
    <source>
        <dbReference type="EMBL" id="PKA46008.1"/>
    </source>
</evidence>
<organism evidence="2 3">
    <name type="scientific">Apostasia shenzhenica</name>
    <dbReference type="NCBI Taxonomy" id="1088818"/>
    <lineage>
        <taxon>Eukaryota</taxon>
        <taxon>Viridiplantae</taxon>
        <taxon>Streptophyta</taxon>
        <taxon>Embryophyta</taxon>
        <taxon>Tracheophyta</taxon>
        <taxon>Spermatophyta</taxon>
        <taxon>Magnoliopsida</taxon>
        <taxon>Liliopsida</taxon>
        <taxon>Asparagales</taxon>
        <taxon>Orchidaceae</taxon>
        <taxon>Apostasioideae</taxon>
        <taxon>Apostasia</taxon>
    </lineage>
</organism>
<dbReference type="AlphaFoldDB" id="A0A2H9ZRV1"/>
<feature type="compositionally biased region" description="Polar residues" evidence="1">
    <location>
        <begin position="98"/>
        <end position="108"/>
    </location>
</feature>
<feature type="region of interest" description="Disordered" evidence="1">
    <location>
        <begin position="37"/>
        <end position="108"/>
    </location>
</feature>
<reference evidence="2 3" key="1">
    <citation type="journal article" date="2017" name="Nature">
        <title>The Apostasia genome and the evolution of orchids.</title>
        <authorList>
            <person name="Zhang G.Q."/>
            <person name="Liu K.W."/>
            <person name="Li Z."/>
            <person name="Lohaus R."/>
            <person name="Hsiao Y.Y."/>
            <person name="Niu S.C."/>
            <person name="Wang J.Y."/>
            <person name="Lin Y.C."/>
            <person name="Xu Q."/>
            <person name="Chen L.J."/>
            <person name="Yoshida K."/>
            <person name="Fujiwara S."/>
            <person name="Wang Z.W."/>
            <person name="Zhang Y.Q."/>
            <person name="Mitsuda N."/>
            <person name="Wang M."/>
            <person name="Liu G.H."/>
            <person name="Pecoraro L."/>
            <person name="Huang H.X."/>
            <person name="Xiao X.J."/>
            <person name="Lin M."/>
            <person name="Wu X.Y."/>
            <person name="Wu W.L."/>
            <person name="Chen Y.Y."/>
            <person name="Chang S.B."/>
            <person name="Sakamoto S."/>
            <person name="Ohme-Takagi M."/>
            <person name="Yagi M."/>
            <person name="Zeng S.J."/>
            <person name="Shen C.Y."/>
            <person name="Yeh C.M."/>
            <person name="Luo Y.B."/>
            <person name="Tsai W.C."/>
            <person name="Van de Peer Y."/>
            <person name="Liu Z.J."/>
        </authorList>
    </citation>
    <scope>NUCLEOTIDE SEQUENCE [LARGE SCALE GENOMIC DNA]</scope>
    <source>
        <strain evidence="3">cv. Shenzhen</strain>
        <tissue evidence="2">Stem</tissue>
    </source>
</reference>
<dbReference type="EMBL" id="KZ454605">
    <property type="protein sequence ID" value="PKA46008.1"/>
    <property type="molecule type" value="Genomic_DNA"/>
</dbReference>
<sequence>MAGWRGVMPCKPRVASILGLVRRNERSDDARMLIQKIRRSEGKRSHSSPINDPFRGKASSSFETLSLREKLSAPSTRKGRSNEWEEEKLSGPIWPSSFRRTTATRSPS</sequence>
<evidence type="ECO:0000256" key="1">
    <source>
        <dbReference type="SAM" id="MobiDB-lite"/>
    </source>
</evidence>
<evidence type="ECO:0000313" key="3">
    <source>
        <dbReference type="Proteomes" id="UP000236161"/>
    </source>
</evidence>
<proteinExistence type="predicted"/>
<feature type="compositionally biased region" description="Basic and acidic residues" evidence="1">
    <location>
        <begin position="80"/>
        <end position="89"/>
    </location>
</feature>
<gene>
    <name evidence="2" type="ORF">AXF42_Ash021777</name>
</gene>
<name>A0A2H9ZRV1_9ASPA</name>
<dbReference type="Proteomes" id="UP000236161">
    <property type="component" value="Unassembled WGS sequence"/>
</dbReference>